<keyword evidence="7 11" id="KW-0547">Nucleotide-binding</keyword>
<evidence type="ECO:0000256" key="11">
    <source>
        <dbReference type="HAMAP-Rule" id="MF_00244"/>
    </source>
</evidence>
<dbReference type="GO" id="GO:0009435">
    <property type="term" value="P:NAD+ biosynthetic process"/>
    <property type="evidence" value="ECO:0007669"/>
    <property type="project" value="UniProtKB-UniRule"/>
</dbReference>
<comment type="pathway">
    <text evidence="2 11">Cofactor biosynthesis; NAD(+) biosynthesis; deamido-NAD(+) from nicotinate D-ribonucleotide: step 1/1.</text>
</comment>
<keyword evidence="8 11" id="KW-0067">ATP-binding</keyword>
<evidence type="ECO:0000256" key="10">
    <source>
        <dbReference type="ARBA" id="ARBA00048721"/>
    </source>
</evidence>
<evidence type="ECO:0000256" key="2">
    <source>
        <dbReference type="ARBA" id="ARBA00005019"/>
    </source>
</evidence>
<reference evidence="13" key="1">
    <citation type="submission" date="2020-10" db="EMBL/GenBank/DDBJ databases">
        <authorList>
            <person name="Gilroy R."/>
        </authorList>
    </citation>
    <scope>NUCLEOTIDE SEQUENCE</scope>
    <source>
        <strain evidence="13">D5-748</strain>
    </source>
</reference>
<dbReference type="GO" id="GO:0005524">
    <property type="term" value="F:ATP binding"/>
    <property type="evidence" value="ECO:0007669"/>
    <property type="project" value="UniProtKB-KW"/>
</dbReference>
<evidence type="ECO:0000256" key="6">
    <source>
        <dbReference type="ARBA" id="ARBA00022695"/>
    </source>
</evidence>
<dbReference type="HAMAP" id="MF_00244">
    <property type="entry name" value="NaMN_adenylyltr"/>
    <property type="match status" value="1"/>
</dbReference>
<evidence type="ECO:0000256" key="9">
    <source>
        <dbReference type="ARBA" id="ARBA00023027"/>
    </source>
</evidence>
<accession>A0A9D9ECL2</accession>
<evidence type="ECO:0000313" key="13">
    <source>
        <dbReference type="EMBL" id="MBO8445476.1"/>
    </source>
</evidence>
<protein>
    <recommendedName>
        <fullName evidence="11">Probable nicotinate-nucleotide adenylyltransferase</fullName>
        <ecNumber evidence="11">2.7.7.18</ecNumber>
    </recommendedName>
    <alternativeName>
        <fullName evidence="11">Deamido-NAD(+) diphosphorylase</fullName>
    </alternativeName>
    <alternativeName>
        <fullName evidence="11">Deamido-NAD(+) pyrophosphorylase</fullName>
    </alternativeName>
    <alternativeName>
        <fullName evidence="11">Nicotinate mononucleotide adenylyltransferase</fullName>
        <shortName evidence="11">NaMN adenylyltransferase</shortName>
    </alternativeName>
</protein>
<evidence type="ECO:0000256" key="7">
    <source>
        <dbReference type="ARBA" id="ARBA00022741"/>
    </source>
</evidence>
<comment type="similarity">
    <text evidence="3 11">Belongs to the NadD family.</text>
</comment>
<evidence type="ECO:0000256" key="8">
    <source>
        <dbReference type="ARBA" id="ARBA00022840"/>
    </source>
</evidence>
<dbReference type="InterPro" id="IPR005248">
    <property type="entry name" value="NadD/NMNAT"/>
</dbReference>
<reference evidence="13" key="2">
    <citation type="journal article" date="2021" name="PeerJ">
        <title>Extensive microbial diversity within the chicken gut microbiome revealed by metagenomics and culture.</title>
        <authorList>
            <person name="Gilroy R."/>
            <person name="Ravi A."/>
            <person name="Getino M."/>
            <person name="Pursley I."/>
            <person name="Horton D.L."/>
            <person name="Alikhan N.F."/>
            <person name="Baker D."/>
            <person name="Gharbi K."/>
            <person name="Hall N."/>
            <person name="Watson M."/>
            <person name="Adriaenssens E.M."/>
            <person name="Foster-Nyarko E."/>
            <person name="Jarju S."/>
            <person name="Secka A."/>
            <person name="Antonio M."/>
            <person name="Oren A."/>
            <person name="Chaudhuri R.R."/>
            <person name="La Ragione R."/>
            <person name="Hildebrand F."/>
            <person name="Pallen M.J."/>
        </authorList>
    </citation>
    <scope>NUCLEOTIDE SEQUENCE</scope>
    <source>
        <strain evidence="13">D5-748</strain>
    </source>
</reference>
<keyword evidence="4 11" id="KW-0662">Pyridine nucleotide biosynthesis</keyword>
<comment type="catalytic activity">
    <reaction evidence="10 11">
        <text>nicotinate beta-D-ribonucleotide + ATP + H(+) = deamido-NAD(+) + diphosphate</text>
        <dbReference type="Rhea" id="RHEA:22860"/>
        <dbReference type="ChEBI" id="CHEBI:15378"/>
        <dbReference type="ChEBI" id="CHEBI:30616"/>
        <dbReference type="ChEBI" id="CHEBI:33019"/>
        <dbReference type="ChEBI" id="CHEBI:57502"/>
        <dbReference type="ChEBI" id="CHEBI:58437"/>
        <dbReference type="EC" id="2.7.7.18"/>
    </reaction>
</comment>
<organism evidence="13 14">
    <name type="scientific">Candidatus Cryptobacteroides merdavium</name>
    <dbReference type="NCBI Taxonomy" id="2840769"/>
    <lineage>
        <taxon>Bacteria</taxon>
        <taxon>Pseudomonadati</taxon>
        <taxon>Bacteroidota</taxon>
        <taxon>Bacteroidia</taxon>
        <taxon>Bacteroidales</taxon>
        <taxon>Candidatus Cryptobacteroides</taxon>
    </lineage>
</organism>
<dbReference type="EC" id="2.7.7.18" evidence="11"/>
<comment type="caution">
    <text evidence="13">The sequence shown here is derived from an EMBL/GenBank/DDBJ whole genome shotgun (WGS) entry which is preliminary data.</text>
</comment>
<dbReference type="NCBIfam" id="TIGR00482">
    <property type="entry name" value="nicotinate (nicotinamide) nucleotide adenylyltransferase"/>
    <property type="match status" value="1"/>
</dbReference>
<comment type="function">
    <text evidence="1 11">Catalyzes the reversible adenylation of nicotinate mononucleotide (NaMN) to nicotinic acid adenine dinucleotide (NaAD).</text>
</comment>
<dbReference type="InterPro" id="IPR004821">
    <property type="entry name" value="Cyt_trans-like"/>
</dbReference>
<feature type="domain" description="Cytidyltransferase-like" evidence="12">
    <location>
        <begin position="6"/>
        <end position="183"/>
    </location>
</feature>
<dbReference type="Pfam" id="PF01467">
    <property type="entry name" value="CTP_transf_like"/>
    <property type="match status" value="1"/>
</dbReference>
<keyword evidence="5 11" id="KW-0808">Transferase</keyword>
<dbReference type="SUPFAM" id="SSF52374">
    <property type="entry name" value="Nucleotidylyl transferase"/>
    <property type="match status" value="1"/>
</dbReference>
<evidence type="ECO:0000256" key="4">
    <source>
        <dbReference type="ARBA" id="ARBA00022642"/>
    </source>
</evidence>
<dbReference type="AlphaFoldDB" id="A0A9D9ECL2"/>
<evidence type="ECO:0000313" key="14">
    <source>
        <dbReference type="Proteomes" id="UP000823619"/>
    </source>
</evidence>
<evidence type="ECO:0000256" key="5">
    <source>
        <dbReference type="ARBA" id="ARBA00022679"/>
    </source>
</evidence>
<dbReference type="Gene3D" id="3.40.50.620">
    <property type="entry name" value="HUPs"/>
    <property type="match status" value="1"/>
</dbReference>
<sequence length="196" mass="22198">MKIAAYTGTFNPLHTGHLTIMKYLTENMDFDMVYLVVSPQSPFKLHINAETGAERYRAAEEAIARHPGLKVRADDIELHLPAPQYTIRTLDALKSREPGNDFTLIMGADNLLSLNRWRDYRRILTDYGVAVYPRKGYDIHTIRKSLMQESGDACRCSHGTAKPYKIEIINAPVVEISSSEIREGIAAGRDMSKWLM</sequence>
<keyword evidence="6 11" id="KW-0548">Nucleotidyltransferase</keyword>
<evidence type="ECO:0000259" key="12">
    <source>
        <dbReference type="Pfam" id="PF01467"/>
    </source>
</evidence>
<dbReference type="GO" id="GO:0004515">
    <property type="term" value="F:nicotinate-nucleotide adenylyltransferase activity"/>
    <property type="evidence" value="ECO:0007669"/>
    <property type="project" value="UniProtKB-UniRule"/>
</dbReference>
<keyword evidence="9 11" id="KW-0520">NAD</keyword>
<dbReference type="InterPro" id="IPR014729">
    <property type="entry name" value="Rossmann-like_a/b/a_fold"/>
</dbReference>
<dbReference type="PANTHER" id="PTHR39321">
    <property type="entry name" value="NICOTINATE-NUCLEOTIDE ADENYLYLTRANSFERASE-RELATED"/>
    <property type="match status" value="1"/>
</dbReference>
<evidence type="ECO:0000256" key="3">
    <source>
        <dbReference type="ARBA" id="ARBA00009014"/>
    </source>
</evidence>
<dbReference type="EMBL" id="JADIMO010000095">
    <property type="protein sequence ID" value="MBO8445476.1"/>
    <property type="molecule type" value="Genomic_DNA"/>
</dbReference>
<name>A0A9D9ECL2_9BACT</name>
<dbReference type="PANTHER" id="PTHR39321:SF3">
    <property type="entry name" value="PHOSPHOPANTETHEINE ADENYLYLTRANSFERASE"/>
    <property type="match status" value="1"/>
</dbReference>
<dbReference type="CDD" id="cd02165">
    <property type="entry name" value="NMNAT"/>
    <property type="match status" value="1"/>
</dbReference>
<evidence type="ECO:0000256" key="1">
    <source>
        <dbReference type="ARBA" id="ARBA00002324"/>
    </source>
</evidence>
<proteinExistence type="inferred from homology"/>
<gene>
    <name evidence="11 13" type="primary">nadD</name>
    <name evidence="13" type="ORF">IAC23_07265</name>
</gene>
<dbReference type="Proteomes" id="UP000823619">
    <property type="component" value="Unassembled WGS sequence"/>
</dbReference>